<sequence>MVIPSPGMRDETVKSRVGPLVGQSCRVDLYNPAKITKSRARLGNRPDWAVCGSDVTTVAPDGILRQGQWLPTPNRPLEVGVIGSGYPVFFIIPRPYPVRDRFQDFGTGPYPVESWNRNLPGTCIIPQGRFQPVPGISGTRAHPYLEVTAVVVS</sequence>
<dbReference type="EMBL" id="PGOL01000344">
    <property type="protein sequence ID" value="PKI71994.1"/>
    <property type="molecule type" value="Genomic_DNA"/>
</dbReference>
<gene>
    <name evidence="1" type="ORF">CRG98_007610</name>
</gene>
<dbReference type="Proteomes" id="UP000233551">
    <property type="component" value="Unassembled WGS sequence"/>
</dbReference>
<proteinExistence type="predicted"/>
<reference evidence="1 2" key="1">
    <citation type="submission" date="2017-11" db="EMBL/GenBank/DDBJ databases">
        <title>De-novo sequencing of pomegranate (Punica granatum L.) genome.</title>
        <authorList>
            <person name="Akparov Z."/>
            <person name="Amiraslanov A."/>
            <person name="Hajiyeva S."/>
            <person name="Abbasov M."/>
            <person name="Kaur K."/>
            <person name="Hamwieh A."/>
            <person name="Solovyev V."/>
            <person name="Salamov A."/>
            <person name="Braich B."/>
            <person name="Kosarev P."/>
            <person name="Mahmoud A."/>
            <person name="Hajiyev E."/>
            <person name="Babayeva S."/>
            <person name="Izzatullayeva V."/>
            <person name="Mammadov A."/>
            <person name="Mammadov A."/>
            <person name="Sharifova S."/>
            <person name="Ojaghi J."/>
            <person name="Eynullazada K."/>
            <person name="Bayramov B."/>
            <person name="Abdulazimova A."/>
            <person name="Shahmuradov I."/>
        </authorList>
    </citation>
    <scope>NUCLEOTIDE SEQUENCE [LARGE SCALE GENOMIC DNA]</scope>
    <source>
        <strain evidence="2">cv. AG2017</strain>
        <tissue evidence="1">Leaf</tissue>
    </source>
</reference>
<evidence type="ECO:0000313" key="1">
    <source>
        <dbReference type="EMBL" id="PKI71994.1"/>
    </source>
</evidence>
<dbReference type="AlphaFoldDB" id="A0A2I0KU45"/>
<evidence type="ECO:0000313" key="2">
    <source>
        <dbReference type="Proteomes" id="UP000233551"/>
    </source>
</evidence>
<accession>A0A2I0KU45</accession>
<protein>
    <submittedName>
        <fullName evidence="1">Uncharacterized protein</fullName>
    </submittedName>
</protein>
<name>A0A2I0KU45_PUNGR</name>
<comment type="caution">
    <text evidence="1">The sequence shown here is derived from an EMBL/GenBank/DDBJ whole genome shotgun (WGS) entry which is preliminary data.</text>
</comment>
<keyword evidence="2" id="KW-1185">Reference proteome</keyword>
<organism evidence="1 2">
    <name type="scientific">Punica granatum</name>
    <name type="common">Pomegranate</name>
    <dbReference type="NCBI Taxonomy" id="22663"/>
    <lineage>
        <taxon>Eukaryota</taxon>
        <taxon>Viridiplantae</taxon>
        <taxon>Streptophyta</taxon>
        <taxon>Embryophyta</taxon>
        <taxon>Tracheophyta</taxon>
        <taxon>Spermatophyta</taxon>
        <taxon>Magnoliopsida</taxon>
        <taxon>eudicotyledons</taxon>
        <taxon>Gunneridae</taxon>
        <taxon>Pentapetalae</taxon>
        <taxon>rosids</taxon>
        <taxon>malvids</taxon>
        <taxon>Myrtales</taxon>
        <taxon>Lythraceae</taxon>
        <taxon>Punica</taxon>
    </lineage>
</organism>